<dbReference type="RefSeq" id="XP_040599178.1">
    <property type="nucleotide sequence ID" value="XM_040743244.1"/>
</dbReference>
<dbReference type="Proteomes" id="UP000886700">
    <property type="component" value="Unplaced"/>
</dbReference>
<evidence type="ECO:0000313" key="3">
    <source>
        <dbReference type="RefSeq" id="XP_040599176.1"/>
    </source>
</evidence>
<feature type="compositionally biased region" description="Gly residues" evidence="1">
    <location>
        <begin position="174"/>
        <end position="184"/>
    </location>
</feature>
<evidence type="ECO:0000313" key="7">
    <source>
        <dbReference type="RefSeq" id="XP_040599180.1"/>
    </source>
</evidence>
<evidence type="ECO:0000313" key="4">
    <source>
        <dbReference type="RefSeq" id="XP_040599177.1"/>
    </source>
</evidence>
<organism evidence="2 4">
    <name type="scientific">Mesocricetus auratus</name>
    <name type="common">Golden hamster</name>
    <dbReference type="NCBI Taxonomy" id="10036"/>
    <lineage>
        <taxon>Eukaryota</taxon>
        <taxon>Metazoa</taxon>
        <taxon>Chordata</taxon>
        <taxon>Craniata</taxon>
        <taxon>Vertebrata</taxon>
        <taxon>Euteleostomi</taxon>
        <taxon>Mammalia</taxon>
        <taxon>Eutheria</taxon>
        <taxon>Euarchontoglires</taxon>
        <taxon>Glires</taxon>
        <taxon>Rodentia</taxon>
        <taxon>Myomorpha</taxon>
        <taxon>Muroidea</taxon>
        <taxon>Cricetidae</taxon>
        <taxon>Cricetinae</taxon>
        <taxon>Mesocricetus</taxon>
    </lineage>
</organism>
<dbReference type="RefSeq" id="XP_040599180.1">
    <property type="nucleotide sequence ID" value="XM_040743246.1"/>
</dbReference>
<feature type="compositionally biased region" description="Gly residues" evidence="1">
    <location>
        <begin position="95"/>
        <end position="106"/>
    </location>
</feature>
<evidence type="ECO:0000256" key="1">
    <source>
        <dbReference type="SAM" id="MobiDB-lite"/>
    </source>
</evidence>
<keyword evidence="2" id="KW-1185">Reference proteome</keyword>
<feature type="region of interest" description="Disordered" evidence="1">
    <location>
        <begin position="80"/>
        <end position="184"/>
    </location>
</feature>
<dbReference type="RefSeq" id="XP_040599177.1">
    <property type="nucleotide sequence ID" value="XM_040743243.1"/>
</dbReference>
<feature type="compositionally biased region" description="Pro residues" evidence="1">
    <location>
        <begin position="146"/>
        <end position="155"/>
    </location>
</feature>
<feature type="region of interest" description="Disordered" evidence="1">
    <location>
        <begin position="1"/>
        <end position="42"/>
    </location>
</feature>
<proteinExistence type="predicted"/>
<dbReference type="RefSeq" id="XP_040599181.1">
    <property type="nucleotide sequence ID" value="XM_040743247.1"/>
</dbReference>
<dbReference type="GeneID" id="110339769"/>
<evidence type="ECO:0000313" key="2">
    <source>
        <dbReference type="Proteomes" id="UP000886700"/>
    </source>
</evidence>
<dbReference type="RefSeq" id="XP_040599179.1">
    <property type="nucleotide sequence ID" value="XM_040743245.1"/>
</dbReference>
<feature type="compositionally biased region" description="Low complexity" evidence="1">
    <location>
        <begin position="80"/>
        <end position="90"/>
    </location>
</feature>
<accession>A0ABM2X8L2</accession>
<protein>
    <submittedName>
        <fullName evidence="3 4">Wiskott-Aldrich syndrome protein homolog</fullName>
    </submittedName>
</protein>
<evidence type="ECO:0000313" key="5">
    <source>
        <dbReference type="RefSeq" id="XP_040599178.1"/>
    </source>
</evidence>
<sequence length="184" mass="18084">MAAAAESARRAAANGGNCCFSPVPGGGSTRRRWLPPGPAARDGRAAILEERRPRLPATCAPIGRRAGRGRLVTVSMAPARARAGAEAGAGDARDPGGGGGGGGGKEVGTWAAPRGTVHRASPLSPDPEDTPESPGARDESGRGDPTLPPARPPAPVSKLGRNLSASSPAPATGDPGGSLPGSPC</sequence>
<evidence type="ECO:0000313" key="8">
    <source>
        <dbReference type="RefSeq" id="XP_040599181.1"/>
    </source>
</evidence>
<feature type="compositionally biased region" description="Low complexity" evidence="1">
    <location>
        <begin position="1"/>
        <end position="13"/>
    </location>
</feature>
<evidence type="ECO:0000313" key="6">
    <source>
        <dbReference type="RefSeq" id="XP_040599179.1"/>
    </source>
</evidence>
<gene>
    <name evidence="3 4 5 6 7 8" type="primary">LOC110339769</name>
</gene>
<dbReference type="RefSeq" id="XP_040599176.1">
    <property type="nucleotide sequence ID" value="XM_040743242.1"/>
</dbReference>
<name>A0ABM2X8L2_MESAU</name>
<reference evidence="3 4" key="1">
    <citation type="submission" date="2025-05" db="UniProtKB">
        <authorList>
            <consortium name="RefSeq"/>
        </authorList>
    </citation>
    <scope>IDENTIFICATION</scope>
    <source>
        <tissue evidence="3 4">Liver</tissue>
    </source>
</reference>